<reference evidence="17 18" key="1">
    <citation type="submission" date="2022-03" db="EMBL/GenBank/DDBJ databases">
        <authorList>
            <person name="Jo J.-H."/>
            <person name="Im W.-T."/>
        </authorList>
    </citation>
    <scope>NUCLEOTIDE SEQUENCE [LARGE SCALE GENOMIC DNA]</scope>
    <source>
        <strain evidence="17 18">SM33</strain>
    </source>
</reference>
<keyword evidence="9 11" id="KW-0472">Membrane</keyword>
<keyword evidence="14" id="KW-0732">Signal</keyword>
<sequence length="882" mass="93925">MRSSAILLIGTAAVALATPALAQTDQAATAQAADQTLAQTSGDDIIVTATKRATRVQDVPFSINAQTAEDIERANAQTIEDISRNVAGLTVQNLGPGQSQVSVRGVSAGQIARDQPGVKEQVGIYLDETITSLSLFTPDFDLFDLNRVETLRGPQGTLFGAGSVGGTIRYITNQPNLDRLEGSVEADANILKGGDMGYGLKGAVNVPMGDIAALRLVGYGTNFGGFIDSEGPYSKKHVNDGDRIGGRASLLFQPTAEIKITPRIAYQKVEAGGFNREDHYILFDNQFTTTGGDLIGKRKQYLNFREKFRDKTLLADLVASWDFGPAELTSVTSYVHRDILVSRDASALTDSVSISLGLPPEGIALPSNLRDTTKLKQFTQEVRLSSTGAGPFQWVFGGFYSHVDRKYEQRLPTPGYDAVADEFFFTPGCLNAGPLPSQQGLCAVKNADPALRVPLTSADLANGFPADSPYNADLPYVIKQKALFGEVSYDFGQFKLTGGARVYSFEETRDFVSGGVFSDVSTFIGDNTESSGVSPRVIATWEPTSNLSVNVQAAKGFRLGGINDPLNVPLCTPADLTIFGGLGAYDDETLWNYEAGVKYSKAGFTFNSAIFHNEIRDLQVTLTAGSCSSRVVFNVPKAHSTGIEAEFAAHPLPGLDFSINANFQNAEFDSTVESGAGAVIGGIEKGNRLPTVPKFQIAASATYGAPFNDQIDWSLTASVQHIGNRWGEPGDQVSGAGFVGDALFFDPITNTPGTGINDIGSLQLPAYTLANLSFNLNWASGLDFTLYAKNLFDANPKLSIDRERGLRARFGYLIGQPRTIGLTARYKFRGAEPLPPAPPAPPPPPPPPATQTCADGSVIAVDATCPAPPAPPPPPPPAPERG</sequence>
<protein>
    <submittedName>
        <fullName evidence="17">TonB-dependent receptor</fullName>
    </submittedName>
</protein>
<keyword evidence="4" id="KW-0410">Iron transport</keyword>
<dbReference type="InterPro" id="IPR036942">
    <property type="entry name" value="Beta-barrel_TonB_sf"/>
</dbReference>
<gene>
    <name evidence="17" type="ORF">LZ016_02700</name>
</gene>
<keyword evidence="17" id="KW-0675">Receptor</keyword>
<evidence type="ECO:0000256" key="1">
    <source>
        <dbReference type="ARBA" id="ARBA00004571"/>
    </source>
</evidence>
<feature type="domain" description="TonB-dependent receptor plug" evidence="16">
    <location>
        <begin position="56"/>
        <end position="167"/>
    </location>
</feature>
<dbReference type="PANTHER" id="PTHR32552">
    <property type="entry name" value="FERRICHROME IRON RECEPTOR-RELATED"/>
    <property type="match status" value="1"/>
</dbReference>
<keyword evidence="3 11" id="KW-1134">Transmembrane beta strand</keyword>
<dbReference type="PROSITE" id="PS52016">
    <property type="entry name" value="TONB_DEPENDENT_REC_3"/>
    <property type="match status" value="1"/>
</dbReference>
<comment type="caution">
    <text evidence="17">The sequence shown here is derived from an EMBL/GenBank/DDBJ whole genome shotgun (WGS) entry which is preliminary data.</text>
</comment>
<dbReference type="PANTHER" id="PTHR32552:SF81">
    <property type="entry name" value="TONB-DEPENDENT OUTER MEMBRANE RECEPTOR"/>
    <property type="match status" value="1"/>
</dbReference>
<feature type="domain" description="TonB-dependent receptor-like beta-barrel" evidence="15">
    <location>
        <begin position="441"/>
        <end position="791"/>
    </location>
</feature>
<feature type="compositionally biased region" description="Pro residues" evidence="13">
    <location>
        <begin position="833"/>
        <end position="849"/>
    </location>
</feature>
<evidence type="ECO:0000256" key="11">
    <source>
        <dbReference type="PROSITE-ProRule" id="PRU01360"/>
    </source>
</evidence>
<dbReference type="InterPro" id="IPR012910">
    <property type="entry name" value="Plug_dom"/>
</dbReference>
<evidence type="ECO:0000259" key="15">
    <source>
        <dbReference type="Pfam" id="PF00593"/>
    </source>
</evidence>
<evidence type="ECO:0000313" key="18">
    <source>
        <dbReference type="Proteomes" id="UP001203058"/>
    </source>
</evidence>
<evidence type="ECO:0000256" key="7">
    <source>
        <dbReference type="ARBA" id="ARBA00023065"/>
    </source>
</evidence>
<evidence type="ECO:0000256" key="8">
    <source>
        <dbReference type="ARBA" id="ARBA00023077"/>
    </source>
</evidence>
<keyword evidence="18" id="KW-1185">Reference proteome</keyword>
<keyword evidence="2 11" id="KW-0813">Transport</keyword>
<evidence type="ECO:0000256" key="10">
    <source>
        <dbReference type="ARBA" id="ARBA00023237"/>
    </source>
</evidence>
<keyword evidence="8 12" id="KW-0798">TonB box</keyword>
<evidence type="ECO:0000256" key="3">
    <source>
        <dbReference type="ARBA" id="ARBA00022452"/>
    </source>
</evidence>
<comment type="subcellular location">
    <subcellularLocation>
        <location evidence="1 11">Cell outer membrane</location>
        <topology evidence="1 11">Multi-pass membrane protein</topology>
    </subcellularLocation>
</comment>
<evidence type="ECO:0000256" key="6">
    <source>
        <dbReference type="ARBA" id="ARBA00023004"/>
    </source>
</evidence>
<evidence type="ECO:0000313" key="17">
    <source>
        <dbReference type="EMBL" id="MCH8615016.1"/>
    </source>
</evidence>
<evidence type="ECO:0000256" key="4">
    <source>
        <dbReference type="ARBA" id="ARBA00022496"/>
    </source>
</evidence>
<dbReference type="EMBL" id="JAKZHW010000001">
    <property type="protein sequence ID" value="MCH8615016.1"/>
    <property type="molecule type" value="Genomic_DNA"/>
</dbReference>
<keyword evidence="5 11" id="KW-0812">Transmembrane</keyword>
<proteinExistence type="inferred from homology"/>
<dbReference type="SUPFAM" id="SSF56935">
    <property type="entry name" value="Porins"/>
    <property type="match status" value="1"/>
</dbReference>
<dbReference type="InterPro" id="IPR039426">
    <property type="entry name" value="TonB-dep_rcpt-like"/>
</dbReference>
<evidence type="ECO:0000259" key="16">
    <source>
        <dbReference type="Pfam" id="PF07715"/>
    </source>
</evidence>
<keyword evidence="6" id="KW-0408">Iron</keyword>
<accession>A0ABS9VJ53</accession>
<dbReference type="InterPro" id="IPR000531">
    <property type="entry name" value="Beta-barrel_TonB"/>
</dbReference>
<evidence type="ECO:0000256" key="9">
    <source>
        <dbReference type="ARBA" id="ARBA00023136"/>
    </source>
</evidence>
<organism evidence="17 18">
    <name type="scientific">Sphingomonas telluris</name>
    <dbReference type="NCBI Taxonomy" id="2907998"/>
    <lineage>
        <taxon>Bacteria</taxon>
        <taxon>Pseudomonadati</taxon>
        <taxon>Pseudomonadota</taxon>
        <taxon>Alphaproteobacteria</taxon>
        <taxon>Sphingomonadales</taxon>
        <taxon>Sphingomonadaceae</taxon>
        <taxon>Sphingomonas</taxon>
    </lineage>
</organism>
<dbReference type="Pfam" id="PF00593">
    <property type="entry name" value="TonB_dep_Rec_b-barrel"/>
    <property type="match status" value="1"/>
</dbReference>
<dbReference type="Gene3D" id="2.40.170.20">
    <property type="entry name" value="TonB-dependent receptor, beta-barrel domain"/>
    <property type="match status" value="2"/>
</dbReference>
<comment type="similarity">
    <text evidence="11 12">Belongs to the TonB-dependent receptor family.</text>
</comment>
<name>A0ABS9VJ53_9SPHN</name>
<evidence type="ECO:0000256" key="14">
    <source>
        <dbReference type="SAM" id="SignalP"/>
    </source>
</evidence>
<feature type="region of interest" description="Disordered" evidence="13">
    <location>
        <begin position="830"/>
        <end position="882"/>
    </location>
</feature>
<evidence type="ECO:0000256" key="12">
    <source>
        <dbReference type="RuleBase" id="RU003357"/>
    </source>
</evidence>
<evidence type="ECO:0000256" key="2">
    <source>
        <dbReference type="ARBA" id="ARBA00022448"/>
    </source>
</evidence>
<feature type="chain" id="PRO_5046348805" evidence="14">
    <location>
        <begin position="23"/>
        <end position="882"/>
    </location>
</feature>
<feature type="signal peptide" evidence="14">
    <location>
        <begin position="1"/>
        <end position="22"/>
    </location>
</feature>
<dbReference type="RefSeq" id="WP_241445685.1">
    <property type="nucleotide sequence ID" value="NZ_JAKZHW010000001.1"/>
</dbReference>
<evidence type="ECO:0000256" key="13">
    <source>
        <dbReference type="SAM" id="MobiDB-lite"/>
    </source>
</evidence>
<keyword evidence="10 11" id="KW-0998">Cell outer membrane</keyword>
<keyword evidence="7" id="KW-0406">Ion transport</keyword>
<feature type="compositionally biased region" description="Pro residues" evidence="13">
    <location>
        <begin position="866"/>
        <end position="882"/>
    </location>
</feature>
<dbReference type="Proteomes" id="UP001203058">
    <property type="component" value="Unassembled WGS sequence"/>
</dbReference>
<evidence type="ECO:0000256" key="5">
    <source>
        <dbReference type="ARBA" id="ARBA00022692"/>
    </source>
</evidence>
<dbReference type="Pfam" id="PF07715">
    <property type="entry name" value="Plug"/>
    <property type="match status" value="1"/>
</dbReference>